<sequence length="76" mass="8997">MIATKCPLCEADLDSLYNKREMVGCSEGSRDSGYHYRCPWCHHGWYVADLQNMDYMRLEGYSDEEIKEILLKEDRK</sequence>
<organism evidence="1">
    <name type="scientific">marine sediment metagenome</name>
    <dbReference type="NCBI Taxonomy" id="412755"/>
    <lineage>
        <taxon>unclassified sequences</taxon>
        <taxon>metagenomes</taxon>
        <taxon>ecological metagenomes</taxon>
    </lineage>
</organism>
<dbReference type="EMBL" id="LAZR01017221">
    <property type="protein sequence ID" value="KKM01341.1"/>
    <property type="molecule type" value="Genomic_DNA"/>
</dbReference>
<gene>
    <name evidence="1" type="ORF">LCGC14_1795340</name>
</gene>
<proteinExistence type="predicted"/>
<protein>
    <submittedName>
        <fullName evidence="1">Uncharacterized protein</fullName>
    </submittedName>
</protein>
<comment type="caution">
    <text evidence="1">The sequence shown here is derived from an EMBL/GenBank/DDBJ whole genome shotgun (WGS) entry which is preliminary data.</text>
</comment>
<reference evidence="1" key="1">
    <citation type="journal article" date="2015" name="Nature">
        <title>Complex archaea that bridge the gap between prokaryotes and eukaryotes.</title>
        <authorList>
            <person name="Spang A."/>
            <person name="Saw J.H."/>
            <person name="Jorgensen S.L."/>
            <person name="Zaremba-Niedzwiedzka K."/>
            <person name="Martijn J."/>
            <person name="Lind A.E."/>
            <person name="van Eijk R."/>
            <person name="Schleper C."/>
            <person name="Guy L."/>
            <person name="Ettema T.J."/>
        </authorList>
    </citation>
    <scope>NUCLEOTIDE SEQUENCE</scope>
</reference>
<name>A0A0F9J631_9ZZZZ</name>
<accession>A0A0F9J631</accession>
<dbReference type="AlphaFoldDB" id="A0A0F9J631"/>
<evidence type="ECO:0000313" key="1">
    <source>
        <dbReference type="EMBL" id="KKM01341.1"/>
    </source>
</evidence>